<dbReference type="Pfam" id="PF01769">
    <property type="entry name" value="MgtE"/>
    <property type="match status" value="1"/>
</dbReference>
<dbReference type="InterPro" id="IPR006667">
    <property type="entry name" value="SLC41_membr_dom"/>
</dbReference>
<dbReference type="InterPro" id="IPR006669">
    <property type="entry name" value="MgtE_transporter"/>
</dbReference>
<comment type="similarity">
    <text evidence="2 9">Belongs to the SLC41A transporter family.</text>
</comment>
<evidence type="ECO:0000259" key="11">
    <source>
        <dbReference type="PROSITE" id="PS51371"/>
    </source>
</evidence>
<comment type="caution">
    <text evidence="12">The sequence shown here is derived from an EMBL/GenBank/DDBJ whole genome shotgun (WGS) entry which is preliminary data.</text>
</comment>
<dbReference type="Proteomes" id="UP001628193">
    <property type="component" value="Unassembled WGS sequence"/>
</dbReference>
<evidence type="ECO:0000256" key="6">
    <source>
        <dbReference type="ARBA" id="ARBA00022989"/>
    </source>
</evidence>
<dbReference type="SUPFAM" id="SSF161093">
    <property type="entry name" value="MgtE membrane domain-like"/>
    <property type="match status" value="1"/>
</dbReference>
<keyword evidence="8" id="KW-0129">CBS domain</keyword>
<feature type="transmembrane region" description="Helical" evidence="9">
    <location>
        <begin position="478"/>
        <end position="499"/>
    </location>
</feature>
<dbReference type="InterPro" id="IPR038076">
    <property type="entry name" value="MgtE_N_sf"/>
</dbReference>
<organism evidence="12 13">
    <name type="scientific">Candidatus Magnetaquiglobus chichijimensis</name>
    <dbReference type="NCBI Taxonomy" id="3141448"/>
    <lineage>
        <taxon>Bacteria</taxon>
        <taxon>Pseudomonadati</taxon>
        <taxon>Pseudomonadota</taxon>
        <taxon>Magnetococcia</taxon>
        <taxon>Magnetococcales</taxon>
        <taxon>Candidatus Magnetaquicoccaceae</taxon>
        <taxon>Candidatus Magnetaquiglobus</taxon>
    </lineage>
</organism>
<comment type="subcellular location">
    <subcellularLocation>
        <location evidence="9">Cell membrane</location>
        <topology evidence="9">Multi-pass membrane protein</topology>
    </subcellularLocation>
    <subcellularLocation>
        <location evidence="1">Membrane</location>
        <topology evidence="1">Multi-pass membrane protein</topology>
    </subcellularLocation>
</comment>
<dbReference type="InterPro" id="IPR006668">
    <property type="entry name" value="Mg_transptr_MgtE_intracell_dom"/>
</dbReference>
<dbReference type="InterPro" id="IPR046342">
    <property type="entry name" value="CBS_dom_sf"/>
</dbReference>
<gene>
    <name evidence="12" type="ORF">SIID45300_02073</name>
</gene>
<evidence type="ECO:0000256" key="8">
    <source>
        <dbReference type="PROSITE-ProRule" id="PRU00703"/>
    </source>
</evidence>
<dbReference type="SUPFAM" id="SSF158791">
    <property type="entry name" value="MgtE N-terminal domain-like"/>
    <property type="match status" value="2"/>
</dbReference>
<evidence type="ECO:0000256" key="4">
    <source>
        <dbReference type="ARBA" id="ARBA00022692"/>
    </source>
</evidence>
<dbReference type="Gene3D" id="1.10.357.20">
    <property type="entry name" value="SLC41 divalent cation transporters, integral membrane domain"/>
    <property type="match status" value="1"/>
</dbReference>
<dbReference type="EMBL" id="BAAFGK010000004">
    <property type="protein sequence ID" value="GAB0057741.1"/>
    <property type="molecule type" value="Genomic_DNA"/>
</dbReference>
<evidence type="ECO:0000256" key="9">
    <source>
        <dbReference type="RuleBase" id="RU362011"/>
    </source>
</evidence>
<evidence type="ECO:0000256" key="10">
    <source>
        <dbReference type="SAM" id="MobiDB-lite"/>
    </source>
</evidence>
<dbReference type="Gene3D" id="1.25.60.10">
    <property type="entry name" value="MgtE N-terminal domain-like"/>
    <property type="match status" value="2"/>
</dbReference>
<dbReference type="Pfam" id="PF00571">
    <property type="entry name" value="CBS"/>
    <property type="match status" value="2"/>
</dbReference>
<dbReference type="RefSeq" id="WP_420905434.1">
    <property type="nucleotide sequence ID" value="NZ_BAAFGK010000004.1"/>
</dbReference>
<dbReference type="InterPro" id="IPR000644">
    <property type="entry name" value="CBS_dom"/>
</dbReference>
<feature type="transmembrane region" description="Helical" evidence="9">
    <location>
        <begin position="520"/>
        <end position="542"/>
    </location>
</feature>
<feature type="transmembrane region" description="Helical" evidence="9">
    <location>
        <begin position="585"/>
        <end position="608"/>
    </location>
</feature>
<sequence length="609" mass="67321">MAQDRIGVMLETVSRLHRKQSLPHLENLLGKTSDTDLIALFKAMLDEESARILPLLPRVKAIRVLRALSTDQRAHLVSLAEIREILPILEELPPDELNQLASRVEKNKQAQIRMLLSMRQRPTTLIDDRMMGCSSKDGGDAASEDEDSPGTEKTTPSEHSPKNLEKAQLLFENIQTFHAKAANRTLQNILAKAYPADLASAFEMLPPETVPELFLLIQENDQRAKVLGELGEALQQAVVEACRLESLPPVVARMAPDKRTDLFSHLDKEVAEKIIAQLDQETKTEIENLLQYPPESAGGVMTSQFFALPEDTLVSEAIAAVRTLPTYEMVFYLYVTDESGRLTGVSSLRQLLLANPRKPLREMMNTRVVQIHTHAPQEEVVEIVRHYRLLGIPVVDEMGVMVGLVTVDDIFPIFQDEVTEDMLKMAGAHSDEIEADSSLPIVRIRLPWLMLVFLGGVMGVGIYHYFEQEVLEMISMIYFLPVVTALAGNVGNQSATVVIRGLRTGEIKANAFWKVFPREVGAGFLMGILTGALLGLTAYILFRNTDLVQVVATAATLTITLSSILATTVPLLLGRKGGDPTALTGPMLTTIIDVSGIASYFLIAHFFID</sequence>
<evidence type="ECO:0000256" key="2">
    <source>
        <dbReference type="ARBA" id="ARBA00009749"/>
    </source>
</evidence>
<keyword evidence="4 9" id="KW-0812">Transmembrane</keyword>
<reference evidence="12 13" key="1">
    <citation type="submission" date="2024-05" db="EMBL/GenBank/DDBJ databases">
        <authorList>
            <consortium name="Candidatus Magnetaquicoccaceae bacterium FCR-1 genome sequencing consortium"/>
            <person name="Shimoshige H."/>
            <person name="Shimamura S."/>
            <person name="Taoka A."/>
            <person name="Kobayashi H."/>
            <person name="Maekawa T."/>
        </authorList>
    </citation>
    <scope>NUCLEOTIDE SEQUENCE [LARGE SCALE GENOMIC DNA]</scope>
    <source>
        <strain evidence="12 13">FCR-1</strain>
    </source>
</reference>
<dbReference type="SMART" id="SM00924">
    <property type="entry name" value="MgtE_N"/>
    <property type="match status" value="2"/>
</dbReference>
<dbReference type="NCBIfam" id="TIGR00400">
    <property type="entry name" value="mgtE"/>
    <property type="match status" value="1"/>
</dbReference>
<dbReference type="PANTHER" id="PTHR43773">
    <property type="entry name" value="MAGNESIUM TRANSPORTER MGTE"/>
    <property type="match status" value="1"/>
</dbReference>
<keyword evidence="9" id="KW-1003">Cell membrane</keyword>
<dbReference type="PANTHER" id="PTHR43773:SF1">
    <property type="entry name" value="MAGNESIUM TRANSPORTER MGTE"/>
    <property type="match status" value="1"/>
</dbReference>
<proteinExistence type="inferred from homology"/>
<keyword evidence="7 9" id="KW-0472">Membrane</keyword>
<dbReference type="InterPro" id="IPR036739">
    <property type="entry name" value="SLC41_membr_dom_sf"/>
</dbReference>
<dbReference type="CDD" id="cd04606">
    <property type="entry name" value="CBS_pair_Mg_transporter"/>
    <property type="match status" value="1"/>
</dbReference>
<feature type="domain" description="CBS" evidence="11">
    <location>
        <begin position="301"/>
        <end position="362"/>
    </location>
</feature>
<name>A0ABQ0CA29_9PROT</name>
<protein>
    <recommendedName>
        <fullName evidence="9">Magnesium transporter MgtE</fullName>
    </recommendedName>
</protein>
<keyword evidence="6 9" id="KW-1133">Transmembrane helix</keyword>
<dbReference type="SUPFAM" id="SSF54631">
    <property type="entry name" value="CBS-domain pair"/>
    <property type="match status" value="1"/>
</dbReference>
<comment type="function">
    <text evidence="9">Acts as a magnesium transporter.</text>
</comment>
<accession>A0ABQ0CA29</accession>
<evidence type="ECO:0000256" key="5">
    <source>
        <dbReference type="ARBA" id="ARBA00022842"/>
    </source>
</evidence>
<feature type="domain" description="CBS" evidence="11">
    <location>
        <begin position="364"/>
        <end position="420"/>
    </location>
</feature>
<evidence type="ECO:0000313" key="13">
    <source>
        <dbReference type="Proteomes" id="UP001628193"/>
    </source>
</evidence>
<dbReference type="Pfam" id="PF03448">
    <property type="entry name" value="MgtE_N"/>
    <property type="match status" value="2"/>
</dbReference>
<feature type="region of interest" description="Disordered" evidence="10">
    <location>
        <begin position="126"/>
        <end position="162"/>
    </location>
</feature>
<keyword evidence="5 9" id="KW-0460">Magnesium</keyword>
<keyword evidence="9" id="KW-0479">Metal-binding</keyword>
<dbReference type="PROSITE" id="PS51371">
    <property type="entry name" value="CBS"/>
    <property type="match status" value="2"/>
</dbReference>
<evidence type="ECO:0000313" key="12">
    <source>
        <dbReference type="EMBL" id="GAB0057741.1"/>
    </source>
</evidence>
<evidence type="ECO:0000256" key="1">
    <source>
        <dbReference type="ARBA" id="ARBA00004141"/>
    </source>
</evidence>
<reference evidence="12 13" key="2">
    <citation type="submission" date="2024-09" db="EMBL/GenBank/DDBJ databases">
        <title>Draft genome sequence of Candidatus Magnetaquicoccaceae bacterium FCR-1.</title>
        <authorList>
            <person name="Shimoshige H."/>
            <person name="Shimamura S."/>
            <person name="Taoka A."/>
            <person name="Kobayashi H."/>
            <person name="Maekawa T."/>
        </authorList>
    </citation>
    <scope>NUCLEOTIDE SEQUENCE [LARGE SCALE GENOMIC DNA]</scope>
    <source>
        <strain evidence="12 13">FCR-1</strain>
    </source>
</reference>
<dbReference type="Gene3D" id="3.10.580.10">
    <property type="entry name" value="CBS-domain"/>
    <property type="match status" value="1"/>
</dbReference>
<keyword evidence="3 9" id="KW-0813">Transport</keyword>
<evidence type="ECO:0000256" key="7">
    <source>
        <dbReference type="ARBA" id="ARBA00023136"/>
    </source>
</evidence>
<keyword evidence="13" id="KW-1185">Reference proteome</keyword>
<feature type="transmembrane region" description="Helical" evidence="9">
    <location>
        <begin position="548"/>
        <end position="573"/>
    </location>
</feature>
<feature type="transmembrane region" description="Helical" evidence="9">
    <location>
        <begin position="446"/>
        <end position="466"/>
    </location>
</feature>
<evidence type="ECO:0000256" key="3">
    <source>
        <dbReference type="ARBA" id="ARBA00022448"/>
    </source>
</evidence>
<dbReference type="SMART" id="SM00116">
    <property type="entry name" value="CBS"/>
    <property type="match status" value="2"/>
</dbReference>
<comment type="subunit">
    <text evidence="9">Homodimer.</text>
</comment>